<comment type="caution">
    <text evidence="2">The sequence shown here is derived from an EMBL/GenBank/DDBJ whole genome shotgun (WGS) entry which is preliminary data.</text>
</comment>
<protein>
    <recommendedName>
        <fullName evidence="6">VCBS repeat-containing protein</fullName>
    </recommendedName>
</protein>
<name>A0A816NUC7_9BILA</name>
<dbReference type="InterPro" id="IPR028994">
    <property type="entry name" value="Integrin_alpha_N"/>
</dbReference>
<evidence type="ECO:0000313" key="3">
    <source>
        <dbReference type="EMBL" id="CAF4129113.1"/>
    </source>
</evidence>
<dbReference type="Pfam" id="PF13517">
    <property type="entry name" value="FG-GAP_3"/>
    <property type="match status" value="3"/>
</dbReference>
<dbReference type="EMBL" id="CAJNRF010002580">
    <property type="protein sequence ID" value="CAF2040003.1"/>
    <property type="molecule type" value="Genomic_DNA"/>
</dbReference>
<dbReference type="Proteomes" id="UP000663866">
    <property type="component" value="Unassembled WGS sequence"/>
</dbReference>
<evidence type="ECO:0000313" key="2">
    <source>
        <dbReference type="EMBL" id="CAF2040003.1"/>
    </source>
</evidence>
<evidence type="ECO:0000256" key="1">
    <source>
        <dbReference type="ARBA" id="ARBA00022729"/>
    </source>
</evidence>
<dbReference type="InterPro" id="IPR013517">
    <property type="entry name" value="FG-GAP"/>
</dbReference>
<proteinExistence type="predicted"/>
<dbReference type="Proteomes" id="UP000663856">
    <property type="component" value="Unassembled WGS sequence"/>
</dbReference>
<dbReference type="Gene3D" id="2.130.10.130">
    <property type="entry name" value="Integrin alpha, N-terminal"/>
    <property type="match status" value="2"/>
</dbReference>
<dbReference type="PANTHER" id="PTHR46580">
    <property type="entry name" value="SENSOR KINASE-RELATED"/>
    <property type="match status" value="1"/>
</dbReference>
<evidence type="ECO:0000313" key="5">
    <source>
        <dbReference type="Proteomes" id="UP000663866"/>
    </source>
</evidence>
<keyword evidence="5" id="KW-1185">Reference proteome</keyword>
<dbReference type="SUPFAM" id="SSF69318">
    <property type="entry name" value="Integrin alpha N-terminal domain"/>
    <property type="match status" value="1"/>
</dbReference>
<dbReference type="AlphaFoldDB" id="A0A816NUC7"/>
<gene>
    <name evidence="3" type="ORF">OVN521_LOCUS22409</name>
    <name evidence="2" type="ORF">WKI299_LOCUS8174</name>
</gene>
<evidence type="ECO:0000313" key="4">
    <source>
        <dbReference type="Proteomes" id="UP000663856"/>
    </source>
</evidence>
<organism evidence="2 4">
    <name type="scientific">Rotaria magnacalcarata</name>
    <dbReference type="NCBI Taxonomy" id="392030"/>
    <lineage>
        <taxon>Eukaryota</taxon>
        <taxon>Metazoa</taxon>
        <taxon>Spiralia</taxon>
        <taxon>Gnathifera</taxon>
        <taxon>Rotifera</taxon>
        <taxon>Eurotatoria</taxon>
        <taxon>Bdelloidea</taxon>
        <taxon>Philodinida</taxon>
        <taxon>Philodinidae</taxon>
        <taxon>Rotaria</taxon>
    </lineage>
</organism>
<dbReference type="EMBL" id="CAJOBG010004857">
    <property type="protein sequence ID" value="CAF4129113.1"/>
    <property type="molecule type" value="Genomic_DNA"/>
</dbReference>
<sequence length="315" mass="33715">MATETSYSTGSGPHSYSVVVSDLNKDTFPDLIIANSAHDNVGISFGYEEGTFADKITYSTEIGSHPQYATVGDFNGDRQMDIAIDNTLNGSLTVIYGYGNGTFTNAEVHSMGIGSRPYFAVTGDFNNDNRLDLATVNEGTNIIGVFLSFAYATFKIGSSYSTGAFSWAVSVVVANFNNDHLLDFAVANQDADKVMVFLAYDNGSLREQTTFSILTSFHPYSIAAGDFNNDGASDIAIAFADADKVGICYGYGNGSFREQFIFSTGNNACSCFVAVGNFDNDSFLDVAVANFYASNVGIYIGSKNGTFIEQNALLT</sequence>
<reference evidence="2" key="1">
    <citation type="submission" date="2021-02" db="EMBL/GenBank/DDBJ databases">
        <authorList>
            <person name="Nowell W R."/>
        </authorList>
    </citation>
    <scope>NUCLEOTIDE SEQUENCE</scope>
</reference>
<evidence type="ECO:0008006" key="6">
    <source>
        <dbReference type="Google" id="ProtNLM"/>
    </source>
</evidence>
<keyword evidence="1" id="KW-0732">Signal</keyword>
<accession>A0A816NUC7</accession>